<dbReference type="SUPFAM" id="SSF53790">
    <property type="entry name" value="Tetrapyrrole methylase"/>
    <property type="match status" value="1"/>
</dbReference>
<evidence type="ECO:0000313" key="9">
    <source>
        <dbReference type="Proteomes" id="UP001275932"/>
    </source>
</evidence>
<keyword evidence="4 6" id="KW-0808">Transferase</keyword>
<dbReference type="PROSITE" id="PS01296">
    <property type="entry name" value="RSMI"/>
    <property type="match status" value="1"/>
</dbReference>
<dbReference type="InterPro" id="IPR008189">
    <property type="entry name" value="rRNA_ssu_MeTfrase_I"/>
</dbReference>
<dbReference type="PANTHER" id="PTHR46111">
    <property type="entry name" value="RIBOSOMAL RNA SMALL SUBUNIT METHYLTRANSFERASE I"/>
    <property type="match status" value="1"/>
</dbReference>
<evidence type="ECO:0000256" key="4">
    <source>
        <dbReference type="ARBA" id="ARBA00022679"/>
    </source>
</evidence>
<dbReference type="InterPro" id="IPR018063">
    <property type="entry name" value="SAM_MeTrfase_RsmI_CS"/>
</dbReference>
<keyword evidence="5 6" id="KW-0949">S-adenosyl-L-methionine</keyword>
<dbReference type="RefSeq" id="WP_370397058.1">
    <property type="nucleotide sequence ID" value="NZ_JALBUT010000005.1"/>
</dbReference>
<proteinExistence type="inferred from homology"/>
<keyword evidence="1 6" id="KW-0963">Cytoplasm</keyword>
<organism evidence="8 9">
    <name type="scientific">Intestinicryptomonas porci</name>
    <dbReference type="NCBI Taxonomy" id="2926320"/>
    <lineage>
        <taxon>Bacteria</taxon>
        <taxon>Pseudomonadati</taxon>
        <taxon>Verrucomicrobiota</taxon>
        <taxon>Opitutia</taxon>
        <taxon>Opitutales</taxon>
        <taxon>Intestinicryptomonaceae</taxon>
        <taxon>Intestinicryptomonas</taxon>
    </lineage>
</organism>
<evidence type="ECO:0000259" key="7">
    <source>
        <dbReference type="Pfam" id="PF00590"/>
    </source>
</evidence>
<dbReference type="PANTHER" id="PTHR46111:SF1">
    <property type="entry name" value="RIBOSOMAL RNA SMALL SUBUNIT METHYLTRANSFERASE I"/>
    <property type="match status" value="1"/>
</dbReference>
<dbReference type="EC" id="2.1.1.198" evidence="6"/>
<dbReference type="Proteomes" id="UP001275932">
    <property type="component" value="Unassembled WGS sequence"/>
</dbReference>
<dbReference type="InterPro" id="IPR014776">
    <property type="entry name" value="4pyrrole_Mease_sub2"/>
</dbReference>
<protein>
    <recommendedName>
        <fullName evidence="6">Ribosomal RNA small subunit methyltransferase I</fullName>
        <ecNumber evidence="6">2.1.1.198</ecNumber>
    </recommendedName>
    <alternativeName>
        <fullName evidence="6">16S rRNA 2'-O-ribose C1402 methyltransferase</fullName>
    </alternativeName>
    <alternativeName>
        <fullName evidence="6">rRNA (cytidine-2'-O-)-methyltransferase RsmI</fullName>
    </alternativeName>
</protein>
<evidence type="ECO:0000256" key="3">
    <source>
        <dbReference type="ARBA" id="ARBA00022603"/>
    </source>
</evidence>
<dbReference type="NCBIfam" id="TIGR00096">
    <property type="entry name" value="16S rRNA (cytidine(1402)-2'-O)-methyltransferase"/>
    <property type="match status" value="1"/>
</dbReference>
<dbReference type="CDD" id="cd11648">
    <property type="entry name" value="RsmI"/>
    <property type="match status" value="1"/>
</dbReference>
<dbReference type="EMBL" id="JALBUT010000005">
    <property type="protein sequence ID" value="MDX8415611.1"/>
    <property type="molecule type" value="Genomic_DNA"/>
</dbReference>
<evidence type="ECO:0000256" key="6">
    <source>
        <dbReference type="HAMAP-Rule" id="MF_01877"/>
    </source>
</evidence>
<evidence type="ECO:0000313" key="8">
    <source>
        <dbReference type="EMBL" id="MDX8415611.1"/>
    </source>
</evidence>
<dbReference type="GO" id="GO:0032259">
    <property type="term" value="P:methylation"/>
    <property type="evidence" value="ECO:0007669"/>
    <property type="project" value="UniProtKB-KW"/>
</dbReference>
<evidence type="ECO:0000256" key="1">
    <source>
        <dbReference type="ARBA" id="ARBA00022490"/>
    </source>
</evidence>
<dbReference type="InterPro" id="IPR000878">
    <property type="entry name" value="4pyrrol_Mease"/>
</dbReference>
<comment type="subcellular location">
    <subcellularLocation>
        <location evidence="6">Cytoplasm</location>
    </subcellularLocation>
</comment>
<dbReference type="GO" id="GO:0008168">
    <property type="term" value="F:methyltransferase activity"/>
    <property type="evidence" value="ECO:0007669"/>
    <property type="project" value="UniProtKB-KW"/>
</dbReference>
<feature type="domain" description="Tetrapyrrole methylase" evidence="7">
    <location>
        <begin position="5"/>
        <end position="205"/>
    </location>
</feature>
<accession>A0ABU4WGC6</accession>
<reference evidence="8 9" key="1">
    <citation type="submission" date="2022-03" db="EMBL/GenBank/DDBJ databases">
        <title>Novel taxa within the pig intestine.</title>
        <authorList>
            <person name="Wylensek D."/>
            <person name="Bishof K."/>
            <person name="Afrizal A."/>
            <person name="Clavel T."/>
        </authorList>
    </citation>
    <scope>NUCLEOTIDE SEQUENCE [LARGE SCALE GENOMIC DNA]</scope>
    <source>
        <strain evidence="8 9">CLA-KB-P66</strain>
    </source>
</reference>
<keyword evidence="2 6" id="KW-0698">rRNA processing</keyword>
<dbReference type="Gene3D" id="3.30.950.10">
    <property type="entry name" value="Methyltransferase, Cobalt-precorrin-4 Transmethylase, Domain 2"/>
    <property type="match status" value="1"/>
</dbReference>
<dbReference type="HAMAP" id="MF_01877">
    <property type="entry name" value="16SrRNA_methyltr_I"/>
    <property type="match status" value="1"/>
</dbReference>
<dbReference type="Gene3D" id="3.40.1010.10">
    <property type="entry name" value="Cobalt-precorrin-4 Transmethylase, Domain 1"/>
    <property type="match status" value="1"/>
</dbReference>
<keyword evidence="9" id="KW-1185">Reference proteome</keyword>
<evidence type="ECO:0000256" key="2">
    <source>
        <dbReference type="ARBA" id="ARBA00022552"/>
    </source>
</evidence>
<gene>
    <name evidence="6 8" type="primary">rsmI</name>
    <name evidence="8" type="ORF">MOX91_05380</name>
</gene>
<dbReference type="InterPro" id="IPR014777">
    <property type="entry name" value="4pyrrole_Mease_sub1"/>
</dbReference>
<dbReference type="InterPro" id="IPR035996">
    <property type="entry name" value="4pyrrol_Methylase_sf"/>
</dbReference>
<sequence length="229" mass="25345">MSEGKLYLVATPIGNLGDISERAVETLRNCDLLACEDTRNASTILKKHGIEKKMVVYEDSREQRVAPELLERLKSGEKVALISDAGMPCISDPGFRIVRLCRKEGIDIVPVPGASAFTAALAASGLPTNGFLFVGFLPAKSAARKAFFEKYKDFDYTLCFYESTHRIEKFVDDALEVLGSDRIICVAKEITKLHERFFTGTVAQVKEELSKSNTKGEFVVLIAPKDFEL</sequence>
<name>A0ABU4WGC6_9BACT</name>
<dbReference type="Pfam" id="PF00590">
    <property type="entry name" value="TP_methylase"/>
    <property type="match status" value="1"/>
</dbReference>
<comment type="catalytic activity">
    <reaction evidence="6">
        <text>cytidine(1402) in 16S rRNA + S-adenosyl-L-methionine = 2'-O-methylcytidine(1402) in 16S rRNA + S-adenosyl-L-homocysteine + H(+)</text>
        <dbReference type="Rhea" id="RHEA:42924"/>
        <dbReference type="Rhea" id="RHEA-COMP:10285"/>
        <dbReference type="Rhea" id="RHEA-COMP:10286"/>
        <dbReference type="ChEBI" id="CHEBI:15378"/>
        <dbReference type="ChEBI" id="CHEBI:57856"/>
        <dbReference type="ChEBI" id="CHEBI:59789"/>
        <dbReference type="ChEBI" id="CHEBI:74495"/>
        <dbReference type="ChEBI" id="CHEBI:82748"/>
        <dbReference type="EC" id="2.1.1.198"/>
    </reaction>
</comment>
<comment type="function">
    <text evidence="6">Catalyzes the 2'-O-methylation of the ribose of cytidine 1402 (C1402) in 16S rRNA.</text>
</comment>
<comment type="caution">
    <text evidence="8">The sequence shown here is derived from an EMBL/GenBank/DDBJ whole genome shotgun (WGS) entry which is preliminary data.</text>
</comment>
<evidence type="ECO:0000256" key="5">
    <source>
        <dbReference type="ARBA" id="ARBA00022691"/>
    </source>
</evidence>
<keyword evidence="3 6" id="KW-0489">Methyltransferase</keyword>
<comment type="similarity">
    <text evidence="6">Belongs to the methyltransferase superfamily. RsmI family.</text>
</comment>
<dbReference type="PIRSF" id="PIRSF005917">
    <property type="entry name" value="MTase_YraL"/>
    <property type="match status" value="1"/>
</dbReference>